<dbReference type="EMBL" id="AP021857">
    <property type="protein sequence ID" value="BBO19435.1"/>
    <property type="molecule type" value="Genomic_DNA"/>
</dbReference>
<protein>
    <submittedName>
        <fullName evidence="1">Alpha-ribazole phosphatase</fullName>
    </submittedName>
</protein>
<dbReference type="InterPro" id="IPR013078">
    <property type="entry name" value="His_Pase_superF_clade-1"/>
</dbReference>
<accession>A0A809R543</accession>
<gene>
    <name evidence="1" type="ORF">DSYM_01340</name>
</gene>
<dbReference type="PANTHER" id="PTHR48100:SF1">
    <property type="entry name" value="HISTIDINE PHOSPHATASE FAMILY PROTEIN-RELATED"/>
    <property type="match status" value="1"/>
</dbReference>
<dbReference type="KEGG" id="ddz:DSYM_01340"/>
<dbReference type="GO" id="GO:0005737">
    <property type="term" value="C:cytoplasm"/>
    <property type="evidence" value="ECO:0007669"/>
    <property type="project" value="TreeGrafter"/>
</dbReference>
<dbReference type="Gene3D" id="3.40.50.1240">
    <property type="entry name" value="Phosphoglycerate mutase-like"/>
    <property type="match status" value="1"/>
</dbReference>
<dbReference type="PANTHER" id="PTHR48100">
    <property type="entry name" value="BROAD-SPECIFICITY PHOSPHATASE YOR283W-RELATED"/>
    <property type="match status" value="1"/>
</dbReference>
<organism evidence="1 2">
    <name type="scientific">Candidatus Desulfobacillus denitrificans</name>
    <dbReference type="NCBI Taxonomy" id="2608985"/>
    <lineage>
        <taxon>Bacteria</taxon>
        <taxon>Pseudomonadati</taxon>
        <taxon>Pseudomonadota</taxon>
        <taxon>Betaproteobacteria</taxon>
        <taxon>Candidatus Desulfobacillus</taxon>
    </lineage>
</organism>
<dbReference type="AlphaFoldDB" id="A0A809R543"/>
<evidence type="ECO:0000313" key="2">
    <source>
        <dbReference type="Proteomes" id="UP000662914"/>
    </source>
</evidence>
<reference evidence="1" key="1">
    <citation type="journal article" name="DNA Res.">
        <title>The physiological potential of anammox bacteria as revealed by their core genome structure.</title>
        <authorList>
            <person name="Okubo T."/>
            <person name="Toyoda A."/>
            <person name="Fukuhara K."/>
            <person name="Uchiyama I."/>
            <person name="Harigaya Y."/>
            <person name="Kuroiwa M."/>
            <person name="Suzuki T."/>
            <person name="Murakami Y."/>
            <person name="Suwa Y."/>
            <person name="Takami H."/>
        </authorList>
    </citation>
    <scope>NUCLEOTIDE SEQUENCE</scope>
    <source>
        <strain evidence="1">317325-3</strain>
    </source>
</reference>
<evidence type="ECO:0000313" key="1">
    <source>
        <dbReference type="EMBL" id="BBO19435.1"/>
    </source>
</evidence>
<dbReference type="InterPro" id="IPR050275">
    <property type="entry name" value="PGM_Phosphatase"/>
</dbReference>
<dbReference type="SUPFAM" id="SSF53254">
    <property type="entry name" value="Phosphoglycerate mutase-like"/>
    <property type="match status" value="1"/>
</dbReference>
<proteinExistence type="predicted"/>
<dbReference type="InterPro" id="IPR029033">
    <property type="entry name" value="His_PPase_superfam"/>
</dbReference>
<name>A0A809R543_9PROT</name>
<dbReference type="GO" id="GO:0016791">
    <property type="term" value="F:phosphatase activity"/>
    <property type="evidence" value="ECO:0007669"/>
    <property type="project" value="TreeGrafter"/>
</dbReference>
<sequence>MPEGTCYGRSDIGLAGDAGTEAARLRGMLPAGIPVYTSPLLRCRSVAEHLSPAPAVDPRLVEMHFGDWEMRRWDEIEKAAFDAWVADILNFAPPGGESAAAMLSRTLAFLDELRDSEAPAAAVVTHGGVLRVLFAHWLEVPPRRWPRLTFEFGAVSKVVLGRKDLRVEYLNRK</sequence>
<dbReference type="CDD" id="cd07067">
    <property type="entry name" value="HP_PGM_like"/>
    <property type="match status" value="1"/>
</dbReference>
<dbReference type="Proteomes" id="UP000662914">
    <property type="component" value="Chromosome"/>
</dbReference>
<dbReference type="Pfam" id="PF00300">
    <property type="entry name" value="His_Phos_1"/>
    <property type="match status" value="1"/>
</dbReference>